<gene>
    <name evidence="6" type="ORF">HNR37_001334</name>
</gene>
<comment type="catalytic activity">
    <reaction evidence="1">
        <text>[(1-&gt;4)-alpha-D-glucosyl](n) + phosphate = [(1-&gt;4)-alpha-D-glucosyl](n-1) + alpha-D-glucose 1-phosphate</text>
        <dbReference type="Rhea" id="RHEA:41732"/>
        <dbReference type="Rhea" id="RHEA-COMP:9584"/>
        <dbReference type="Rhea" id="RHEA-COMP:9586"/>
        <dbReference type="ChEBI" id="CHEBI:15444"/>
        <dbReference type="ChEBI" id="CHEBI:43474"/>
        <dbReference type="ChEBI" id="CHEBI:58601"/>
        <dbReference type="EC" id="2.4.1.1"/>
    </reaction>
</comment>
<keyword evidence="6" id="KW-0808">Transferase</keyword>
<dbReference type="Proteomes" id="UP000528322">
    <property type="component" value="Unassembled WGS sequence"/>
</dbReference>
<dbReference type="RefSeq" id="WP_183731759.1">
    <property type="nucleotide sequence ID" value="NZ_JACHID010000007.1"/>
</dbReference>
<dbReference type="NCBIfam" id="TIGR02094">
    <property type="entry name" value="more_P_ylases"/>
    <property type="match status" value="1"/>
</dbReference>
<evidence type="ECO:0000256" key="1">
    <source>
        <dbReference type="ARBA" id="ARBA00001275"/>
    </source>
</evidence>
<evidence type="ECO:0000256" key="3">
    <source>
        <dbReference type="ARBA" id="ARBA00022533"/>
    </source>
</evidence>
<dbReference type="Pfam" id="PF11897">
    <property type="entry name" value="DUF3417"/>
    <property type="match status" value="1"/>
</dbReference>
<dbReference type="PANTHER" id="PTHR42655">
    <property type="entry name" value="GLYCOGEN PHOSPHORYLASE"/>
    <property type="match status" value="1"/>
</dbReference>
<proteinExistence type="inferred from homology"/>
<protein>
    <submittedName>
        <fullName evidence="6">Starch phosphorylase</fullName>
        <ecNumber evidence="6">2.4.1.1</ecNumber>
    </submittedName>
</protein>
<name>A0A7W7Y583_9BACT</name>
<dbReference type="InterPro" id="IPR024517">
    <property type="entry name" value="Glycogen_phosphorylase_DUF3417"/>
</dbReference>
<keyword evidence="6" id="KW-0328">Glycosyltransferase</keyword>
<dbReference type="Gene3D" id="3.40.50.2000">
    <property type="entry name" value="Glycogen Phosphorylase B"/>
    <property type="match status" value="3"/>
</dbReference>
<sequence length="855" mass="99266">MTNYCYYTVVPKLPQTLQPLLEIANNLWWTWQTDAIELFYRIDQERWNSPSVEHNPIRLLGSLEWSELEVLAQDEGFMNHMHLVHRKFQEYMQQGTWYSRLSKDWEHFTITYFSLEYGIHESLPVYSGGLGILAGDHLKSASELGIPLVGVGLLYRHGYFRQSLNADGWQHERYPENDFHNMPMELVRDASGEPVKPYIDYPFGRVHFQIWRVAVGRISLYLLDTSLEENSEKAKQITKQLYGGDEEMRLQQEILLGIGGMRALKSMDINPTVCHMNEGHSGFMPLERIRYLMHERSLNFDTAFEVVYASNVFTTHTPVPAGNDRFAPELVLKYLGHYIHELGIDNQTFIDFGREVPGNKSELFCMTVIAIRFAGFKNGVSKLHGSVARHMWRNIWPSVPEQETPIDHVTNGVHLLSWLSRDVKDLLERYLGERWVDDPDDTEVWEKVRTIPDPELWHAREALRRRLVTFVRKRLRESLQRRGATKSEMAIADEVLDPKALTIGFARRFATYKRGDLLFHDLDRLRNILSDESRPVQFIFAGKAHPRDEGGKHIIKEIIHTLHLPEFRHKIVFLEDYDISLGRKMVQGVDLWLNNPRRPLEACGTSGMKVTPNAGLNMSILDGWWVEGYDPECGWSIGGGETYDDLDFQDEVESNSIYSLLENEILPAFYDRSTDGIPRRWMQMVKEAMTNLLPVFNTNNMVENYTTKFYLNASINWNQFEFSDFSHARKVASWNRKIQDHWHQVSVRQVQVKTDSEELGVGEMAHVEAEVLLDGLEPQDVIVEVYYGKMDHADRYIPNGFTERLNNVELIDGCLYRFSGDIVCHSSGRFACTVRVINNSPLDIRRLDITPMIWW</sequence>
<dbReference type="GO" id="GO:0030170">
    <property type="term" value="F:pyridoxal phosphate binding"/>
    <property type="evidence" value="ECO:0007669"/>
    <property type="project" value="InterPro"/>
</dbReference>
<evidence type="ECO:0000313" key="7">
    <source>
        <dbReference type="Proteomes" id="UP000528322"/>
    </source>
</evidence>
<evidence type="ECO:0000256" key="4">
    <source>
        <dbReference type="PIRSR" id="PIRSR000460-1"/>
    </source>
</evidence>
<comment type="caution">
    <text evidence="6">The sequence shown here is derived from an EMBL/GenBank/DDBJ whole genome shotgun (WGS) entry which is preliminary data.</text>
</comment>
<organism evidence="6 7">
    <name type="scientific">Desulfurispira natronophila</name>
    <dbReference type="NCBI Taxonomy" id="682562"/>
    <lineage>
        <taxon>Bacteria</taxon>
        <taxon>Pseudomonadati</taxon>
        <taxon>Chrysiogenota</taxon>
        <taxon>Chrysiogenia</taxon>
        <taxon>Chrysiogenales</taxon>
        <taxon>Chrysiogenaceae</taxon>
        <taxon>Desulfurispira</taxon>
    </lineage>
</organism>
<feature type="domain" description="DUF3417" evidence="5">
    <location>
        <begin position="13"/>
        <end position="123"/>
    </location>
</feature>
<dbReference type="InterPro" id="IPR011834">
    <property type="entry name" value="Agluc_phsphrylas"/>
</dbReference>
<dbReference type="InterPro" id="IPR000811">
    <property type="entry name" value="Glyco_trans_35"/>
</dbReference>
<keyword evidence="3" id="KW-0021">Allosteric enzyme</keyword>
<feature type="modified residue" description="N6-(pyridoxal phosphate)lysine" evidence="4">
    <location>
        <position position="609"/>
    </location>
</feature>
<evidence type="ECO:0000259" key="5">
    <source>
        <dbReference type="Pfam" id="PF11897"/>
    </source>
</evidence>
<keyword evidence="7" id="KW-1185">Reference proteome</keyword>
<dbReference type="PIRSF" id="PIRSF000460">
    <property type="entry name" value="Pprylas_GlgP"/>
    <property type="match status" value="1"/>
</dbReference>
<evidence type="ECO:0000313" key="6">
    <source>
        <dbReference type="EMBL" id="MBB5022017.1"/>
    </source>
</evidence>
<dbReference type="AlphaFoldDB" id="A0A7W7Y583"/>
<dbReference type="GO" id="GO:0008184">
    <property type="term" value="F:glycogen phosphorylase activity"/>
    <property type="evidence" value="ECO:0007669"/>
    <property type="project" value="InterPro"/>
</dbReference>
<evidence type="ECO:0000256" key="2">
    <source>
        <dbReference type="ARBA" id="ARBA00006047"/>
    </source>
</evidence>
<dbReference type="GO" id="GO:0005975">
    <property type="term" value="P:carbohydrate metabolic process"/>
    <property type="evidence" value="ECO:0007669"/>
    <property type="project" value="InterPro"/>
</dbReference>
<dbReference type="InterPro" id="IPR052182">
    <property type="entry name" value="Glycogen/Maltodextrin_Phosph"/>
</dbReference>
<dbReference type="PANTHER" id="PTHR42655:SF1">
    <property type="entry name" value="GLYCOGEN PHOSPHORYLASE"/>
    <property type="match status" value="1"/>
</dbReference>
<dbReference type="SUPFAM" id="SSF53756">
    <property type="entry name" value="UDP-Glycosyltransferase/glycogen phosphorylase"/>
    <property type="match status" value="1"/>
</dbReference>
<dbReference type="EC" id="2.4.1.1" evidence="6"/>
<dbReference type="Pfam" id="PF00343">
    <property type="entry name" value="Phosphorylase"/>
    <property type="match status" value="2"/>
</dbReference>
<dbReference type="EMBL" id="JACHID010000007">
    <property type="protein sequence ID" value="MBB5022017.1"/>
    <property type="molecule type" value="Genomic_DNA"/>
</dbReference>
<comment type="similarity">
    <text evidence="2">Belongs to the glycogen phosphorylase family.</text>
</comment>
<keyword evidence="4" id="KW-0663">Pyridoxal phosphate</keyword>
<accession>A0A7W7Y583</accession>
<reference evidence="6 7" key="1">
    <citation type="submission" date="2020-08" db="EMBL/GenBank/DDBJ databases">
        <title>Genomic Encyclopedia of Type Strains, Phase IV (KMG-IV): sequencing the most valuable type-strain genomes for metagenomic binning, comparative biology and taxonomic classification.</title>
        <authorList>
            <person name="Goeker M."/>
        </authorList>
    </citation>
    <scope>NUCLEOTIDE SEQUENCE [LARGE SCALE GENOMIC DNA]</scope>
    <source>
        <strain evidence="6 7">DSM 22071</strain>
    </source>
</reference>